<dbReference type="PROSITE" id="PS50011">
    <property type="entry name" value="PROTEIN_KINASE_DOM"/>
    <property type="match status" value="1"/>
</dbReference>
<keyword evidence="1 12" id="KW-0723">Serine/threonine-protein kinase</keyword>
<comment type="similarity">
    <text evidence="13">Belongs to the protein kinase superfamily. Ser/Thr protein kinase family. Aurora subfamily.</text>
</comment>
<accession>A0A7S1NI33</accession>
<gene>
    <name evidence="16" type="ORF">EGYM00392_LOCUS32094</name>
</gene>
<evidence type="ECO:0000256" key="10">
    <source>
        <dbReference type="PIRSR" id="PIRSR630616-3"/>
    </source>
</evidence>
<feature type="active site" description="Proton acceptor" evidence="8">
    <location>
        <position position="147"/>
    </location>
</feature>
<dbReference type="EC" id="2.7.11.1" evidence="13"/>
<feature type="binding site" evidence="9 11">
    <location>
        <position position="53"/>
    </location>
    <ligand>
        <name>ATP</name>
        <dbReference type="ChEBI" id="CHEBI:30616"/>
    </ligand>
</feature>
<evidence type="ECO:0000256" key="7">
    <source>
        <dbReference type="ARBA" id="ARBA00048679"/>
    </source>
</evidence>
<dbReference type="CDD" id="cd14007">
    <property type="entry name" value="STKc_Aurora"/>
    <property type="match status" value="1"/>
</dbReference>
<keyword evidence="3 9" id="KW-0547">Nucleotide-binding</keyword>
<comment type="catalytic activity">
    <reaction evidence="6 13">
        <text>L-threonyl-[protein] + ATP = O-phospho-L-threonyl-[protein] + ADP + H(+)</text>
        <dbReference type="Rhea" id="RHEA:46608"/>
        <dbReference type="Rhea" id="RHEA-COMP:11060"/>
        <dbReference type="Rhea" id="RHEA-COMP:11605"/>
        <dbReference type="ChEBI" id="CHEBI:15378"/>
        <dbReference type="ChEBI" id="CHEBI:30013"/>
        <dbReference type="ChEBI" id="CHEBI:30616"/>
        <dbReference type="ChEBI" id="CHEBI:61977"/>
        <dbReference type="ChEBI" id="CHEBI:456216"/>
        <dbReference type="EC" id="2.7.11.1"/>
    </reaction>
</comment>
<evidence type="ECO:0000256" key="4">
    <source>
        <dbReference type="ARBA" id="ARBA00022777"/>
    </source>
</evidence>
<evidence type="ECO:0000256" key="6">
    <source>
        <dbReference type="ARBA" id="ARBA00047899"/>
    </source>
</evidence>
<evidence type="ECO:0000256" key="11">
    <source>
        <dbReference type="PROSITE-ProRule" id="PRU10141"/>
    </source>
</evidence>
<dbReference type="InterPro" id="IPR017441">
    <property type="entry name" value="Protein_kinase_ATP_BS"/>
</dbReference>
<keyword evidence="4 13" id="KW-0418">Kinase</keyword>
<organism evidence="16">
    <name type="scientific">Eutreptiella gymnastica</name>
    <dbReference type="NCBI Taxonomy" id="73025"/>
    <lineage>
        <taxon>Eukaryota</taxon>
        <taxon>Discoba</taxon>
        <taxon>Euglenozoa</taxon>
        <taxon>Euglenida</taxon>
        <taxon>Spirocuta</taxon>
        <taxon>Euglenophyceae</taxon>
        <taxon>Eutreptiales</taxon>
        <taxon>Eutreptiaceae</taxon>
        <taxon>Eutreptiella</taxon>
    </lineage>
</organism>
<dbReference type="PROSITE" id="PS00107">
    <property type="entry name" value="PROTEIN_KINASE_ATP"/>
    <property type="match status" value="1"/>
</dbReference>
<dbReference type="SUPFAM" id="SSF56112">
    <property type="entry name" value="Protein kinase-like (PK-like)"/>
    <property type="match status" value="1"/>
</dbReference>
<feature type="binding site" evidence="9">
    <location>
        <position position="34"/>
    </location>
    <ligand>
        <name>ATP</name>
        <dbReference type="ChEBI" id="CHEBI:30616"/>
    </ligand>
</feature>
<dbReference type="FunFam" id="1.10.510.10:FF:000235">
    <property type="entry name" value="Serine/threonine-protein kinase ark1"/>
    <property type="match status" value="1"/>
</dbReference>
<dbReference type="EMBL" id="HBGA01085959">
    <property type="protein sequence ID" value="CAD9020979.1"/>
    <property type="molecule type" value="Transcribed_RNA"/>
</dbReference>
<feature type="binding site" evidence="9">
    <location>
        <position position="165"/>
    </location>
    <ligand>
        <name>ATP</name>
        <dbReference type="ChEBI" id="CHEBI:30616"/>
    </ligand>
</feature>
<feature type="compositionally biased region" description="Pro residues" evidence="14">
    <location>
        <begin position="296"/>
        <end position="312"/>
    </location>
</feature>
<dbReference type="AlphaFoldDB" id="A0A7S1NI33"/>
<dbReference type="InterPro" id="IPR008271">
    <property type="entry name" value="Ser/Thr_kinase_AS"/>
</dbReference>
<feature type="cross-link" description="Glycyl lysine isopeptide (Lys-Gly) (interchain with G-Cter in SUMO2)" evidence="10">
    <location>
        <position position="149"/>
    </location>
</feature>
<keyword evidence="5 9" id="KW-0067">ATP-binding</keyword>
<dbReference type="FunFam" id="3.30.200.20:FF:000042">
    <property type="entry name" value="Aurora kinase A"/>
    <property type="match status" value="1"/>
</dbReference>
<evidence type="ECO:0000256" key="9">
    <source>
        <dbReference type="PIRSR" id="PIRSR630616-2"/>
    </source>
</evidence>
<keyword evidence="2 13" id="KW-0808">Transferase</keyword>
<sequence length="439" mass="48663">MAECTCEGFQHPYQSPKGMSISDFEFGRQIGSGKFGKVWIAREKKTGFIVAIKVVSKKFISDNKLHHQFEREVEIQANVRHTNVLRLYGFFYDDSNIFLVLEYCEKGELYKMLQKHKRFPQAASAWFIKSLVKGLLYLHRKHIIHRDIKPENILIDHRGVLKVADFGWSVHSPQSRRQTFCGTLDYIPPEQVNQKPYDAAIDVWSVGVLCYEFLVGQPPFMDEGYTATTSNIVCLNYKFPAHFPALAKDFIKKILVLDPTQRPSLSTMLKHPWIQKYGQTPQHNPVLQAMLGLRHVPPPPPRPSAPRPPLSPPGVKKTLQNPSQLLHPSTPQRGPGGFAVPKPSPGLGCGGRIASPATSSTQGLVIAFASPAPTTPRPVGIFASPAPTPPHPLGVFASPKATTPRPQAILTPGTPMDSLDDCSFESSTLSCFSQPSFLT</sequence>
<evidence type="ECO:0000256" key="13">
    <source>
        <dbReference type="RuleBase" id="RU367134"/>
    </source>
</evidence>
<dbReference type="InterPro" id="IPR030616">
    <property type="entry name" value="Aur-like"/>
</dbReference>
<dbReference type="GO" id="GO:0005524">
    <property type="term" value="F:ATP binding"/>
    <property type="evidence" value="ECO:0007669"/>
    <property type="project" value="UniProtKB-UniRule"/>
</dbReference>
<feature type="compositionally biased region" description="Polar residues" evidence="14">
    <location>
        <begin position="318"/>
        <end position="332"/>
    </location>
</feature>
<evidence type="ECO:0000256" key="3">
    <source>
        <dbReference type="ARBA" id="ARBA00022741"/>
    </source>
</evidence>
<dbReference type="Gene3D" id="1.10.510.10">
    <property type="entry name" value="Transferase(Phosphotransferase) domain 1"/>
    <property type="match status" value="1"/>
</dbReference>
<dbReference type="PROSITE" id="PS00108">
    <property type="entry name" value="PROTEIN_KINASE_ST"/>
    <property type="match status" value="1"/>
</dbReference>
<dbReference type="InterPro" id="IPR011009">
    <property type="entry name" value="Kinase-like_dom_sf"/>
</dbReference>
<dbReference type="InterPro" id="IPR000719">
    <property type="entry name" value="Prot_kinase_dom"/>
</dbReference>
<dbReference type="GO" id="GO:0004674">
    <property type="term" value="F:protein serine/threonine kinase activity"/>
    <property type="evidence" value="ECO:0007669"/>
    <property type="project" value="UniProtKB-KW"/>
</dbReference>
<dbReference type="PANTHER" id="PTHR24350">
    <property type="entry name" value="SERINE/THREONINE-PROTEIN KINASE IAL-RELATED"/>
    <property type="match status" value="1"/>
</dbReference>
<dbReference type="Pfam" id="PF00069">
    <property type="entry name" value="Pkinase"/>
    <property type="match status" value="1"/>
</dbReference>
<evidence type="ECO:0000313" key="16">
    <source>
        <dbReference type="EMBL" id="CAD9020979.1"/>
    </source>
</evidence>
<dbReference type="SMART" id="SM00220">
    <property type="entry name" value="S_TKc"/>
    <property type="match status" value="1"/>
</dbReference>
<evidence type="ECO:0000256" key="5">
    <source>
        <dbReference type="ARBA" id="ARBA00022840"/>
    </source>
</evidence>
<proteinExistence type="inferred from homology"/>
<evidence type="ECO:0000256" key="8">
    <source>
        <dbReference type="PIRSR" id="PIRSR630616-1"/>
    </source>
</evidence>
<feature type="region of interest" description="Disordered" evidence="14">
    <location>
        <begin position="292"/>
        <end position="355"/>
    </location>
</feature>
<feature type="domain" description="Protein kinase" evidence="15">
    <location>
        <begin position="24"/>
        <end position="274"/>
    </location>
</feature>
<feature type="binding site" evidence="9">
    <location>
        <begin position="151"/>
        <end position="152"/>
    </location>
    <ligand>
        <name>ATP</name>
        <dbReference type="ChEBI" id="CHEBI:30616"/>
    </ligand>
</feature>
<protein>
    <recommendedName>
        <fullName evidence="13">Aurora kinase</fullName>
        <ecNumber evidence="13">2.7.11.1</ecNumber>
    </recommendedName>
</protein>
<evidence type="ECO:0000256" key="14">
    <source>
        <dbReference type="SAM" id="MobiDB-lite"/>
    </source>
</evidence>
<evidence type="ECO:0000256" key="12">
    <source>
        <dbReference type="RuleBase" id="RU000304"/>
    </source>
</evidence>
<name>A0A7S1NI33_9EUGL</name>
<evidence type="ECO:0000259" key="15">
    <source>
        <dbReference type="PROSITE" id="PS50011"/>
    </source>
</evidence>
<comment type="catalytic activity">
    <reaction evidence="7 13">
        <text>L-seryl-[protein] + ATP = O-phospho-L-seryl-[protein] + ADP + H(+)</text>
        <dbReference type="Rhea" id="RHEA:17989"/>
        <dbReference type="Rhea" id="RHEA-COMP:9863"/>
        <dbReference type="Rhea" id="RHEA-COMP:11604"/>
        <dbReference type="ChEBI" id="CHEBI:15378"/>
        <dbReference type="ChEBI" id="CHEBI:29999"/>
        <dbReference type="ChEBI" id="CHEBI:30616"/>
        <dbReference type="ChEBI" id="CHEBI:83421"/>
        <dbReference type="ChEBI" id="CHEBI:456216"/>
        <dbReference type="EC" id="2.7.11.1"/>
    </reaction>
</comment>
<reference evidence="16" key="1">
    <citation type="submission" date="2021-01" db="EMBL/GenBank/DDBJ databases">
        <authorList>
            <person name="Corre E."/>
            <person name="Pelletier E."/>
            <person name="Niang G."/>
            <person name="Scheremetjew M."/>
            <person name="Finn R."/>
            <person name="Kale V."/>
            <person name="Holt S."/>
            <person name="Cochrane G."/>
            <person name="Meng A."/>
            <person name="Brown T."/>
            <person name="Cohen L."/>
        </authorList>
    </citation>
    <scope>NUCLEOTIDE SEQUENCE</scope>
    <source>
        <strain evidence="16">NIES-381</strain>
    </source>
</reference>
<evidence type="ECO:0000256" key="2">
    <source>
        <dbReference type="ARBA" id="ARBA00022679"/>
    </source>
</evidence>
<evidence type="ECO:0000256" key="1">
    <source>
        <dbReference type="ARBA" id="ARBA00022527"/>
    </source>
</evidence>